<dbReference type="EMBL" id="CP017768">
    <property type="protein sequence ID" value="AUB61219.1"/>
    <property type="molecule type" value="Genomic_DNA"/>
</dbReference>
<evidence type="ECO:0000256" key="9">
    <source>
        <dbReference type="ARBA" id="ARBA00023065"/>
    </source>
</evidence>
<feature type="transmembrane region" description="Helical" evidence="13">
    <location>
        <begin position="21"/>
        <end position="39"/>
    </location>
</feature>
<sequence>MTTSYSDSINNWVTTSRIETLVDGIFAIAMTLLVLSIGVPDVSSVLNEAALQQQLWDLWPKLLSYALSFWILAGFWRVNHQQFFFIKHSNTTLITINVFWLLFIAMVPFSTEIIGEFGNYFTANMIFQLNLFFAGVLYCVNWVYAVRKGLVDEKLDESSKRMVTRSSMILPFLSIVALGLSYYFFAWANLVYLANPLIKKIIQ</sequence>
<evidence type="ECO:0000256" key="5">
    <source>
        <dbReference type="ARBA" id="ARBA00022692"/>
    </source>
</evidence>
<dbReference type="GO" id="GO:0015252">
    <property type="term" value="F:proton channel activity"/>
    <property type="evidence" value="ECO:0007669"/>
    <property type="project" value="InterPro"/>
</dbReference>
<evidence type="ECO:0000313" key="18">
    <source>
        <dbReference type="Proteomes" id="UP000232806"/>
    </source>
</evidence>
<keyword evidence="7" id="KW-0630">Potassium</keyword>
<keyword evidence="4" id="KW-0633">Potassium transport</keyword>
<feature type="transmembrane region" description="Helical" evidence="13">
    <location>
        <begin position="121"/>
        <end position="146"/>
    </location>
</feature>
<dbReference type="Pfam" id="PF06736">
    <property type="entry name" value="TMEM175"/>
    <property type="match status" value="1"/>
</dbReference>
<evidence type="ECO:0000313" key="16">
    <source>
        <dbReference type="EMBL" id="NMO10100.1"/>
    </source>
</evidence>
<dbReference type="GO" id="GO:0016020">
    <property type="term" value="C:membrane"/>
    <property type="evidence" value="ECO:0007669"/>
    <property type="project" value="UniProtKB-SubCell"/>
</dbReference>
<accession>A0A2H4VA59</accession>
<evidence type="ECO:0000313" key="14">
    <source>
        <dbReference type="EMBL" id="AUB54960.1"/>
    </source>
</evidence>
<dbReference type="GO" id="GO:0005267">
    <property type="term" value="F:potassium channel activity"/>
    <property type="evidence" value="ECO:0007669"/>
    <property type="project" value="UniProtKB-KW"/>
</dbReference>
<dbReference type="RefSeq" id="WP_100904938.1">
    <property type="nucleotide sequence ID" value="NZ_CP017766.1"/>
</dbReference>
<evidence type="ECO:0000256" key="7">
    <source>
        <dbReference type="ARBA" id="ARBA00022958"/>
    </source>
</evidence>
<comment type="subcellular location">
    <subcellularLocation>
        <location evidence="1">Membrane</location>
        <topology evidence="1">Multi-pass membrane protein</topology>
    </subcellularLocation>
</comment>
<evidence type="ECO:0000256" key="12">
    <source>
        <dbReference type="ARBA" id="ARBA00034430"/>
    </source>
</evidence>
<dbReference type="Proteomes" id="UP000591058">
    <property type="component" value="Unassembled WGS sequence"/>
</dbReference>
<keyword evidence="6" id="KW-0631">Potassium channel</keyword>
<feature type="transmembrane region" description="Helical" evidence="13">
    <location>
        <begin position="59"/>
        <end position="78"/>
    </location>
</feature>
<protein>
    <submittedName>
        <fullName evidence="16">DUF1211 domain-containing protein</fullName>
    </submittedName>
</protein>
<feature type="transmembrane region" description="Helical" evidence="13">
    <location>
        <begin position="90"/>
        <end position="109"/>
    </location>
</feature>
<reference evidence="16 19" key="2">
    <citation type="submission" date="2020-04" db="EMBL/GenBank/DDBJ databases">
        <title>Draft genome of Methanobacterium subterraneum isolated from animal feces.</title>
        <authorList>
            <person name="Ouboter H.T."/>
            <person name="Berger S."/>
            <person name="Gungor E."/>
            <person name="Jetten M.S.M."/>
            <person name="Welte C.U."/>
        </authorList>
    </citation>
    <scope>NUCLEOTIDE SEQUENCE [LARGE SCALE GENOMIC DNA]</scope>
    <source>
        <strain evidence="16">HO_2020</strain>
    </source>
</reference>
<dbReference type="KEGG" id="msub:BK009_11390"/>
<evidence type="ECO:0000256" key="8">
    <source>
        <dbReference type="ARBA" id="ARBA00022989"/>
    </source>
</evidence>
<evidence type="ECO:0000313" key="19">
    <source>
        <dbReference type="Proteomes" id="UP000591058"/>
    </source>
</evidence>
<evidence type="ECO:0000256" key="1">
    <source>
        <dbReference type="ARBA" id="ARBA00004141"/>
    </source>
</evidence>
<dbReference type="PANTHER" id="PTHR31462:SF5">
    <property type="entry name" value="ENDOSOMAL_LYSOSOMAL PROTON CHANNEL TMEM175"/>
    <property type="match status" value="1"/>
</dbReference>
<evidence type="ECO:0000256" key="13">
    <source>
        <dbReference type="SAM" id="Phobius"/>
    </source>
</evidence>
<dbReference type="InterPro" id="IPR010617">
    <property type="entry name" value="TMEM175-like"/>
</dbReference>
<keyword evidence="11" id="KW-0407">Ion channel</keyword>
<evidence type="ECO:0000313" key="15">
    <source>
        <dbReference type="EMBL" id="AUB61219.1"/>
    </source>
</evidence>
<keyword evidence="10 13" id="KW-0472">Membrane</keyword>
<dbReference type="EMBL" id="CP017766">
    <property type="protein sequence ID" value="AUB54960.1"/>
    <property type="molecule type" value="Genomic_DNA"/>
</dbReference>
<keyword evidence="8 13" id="KW-1133">Transmembrane helix</keyword>
<evidence type="ECO:0000256" key="11">
    <source>
        <dbReference type="ARBA" id="ARBA00023303"/>
    </source>
</evidence>
<evidence type="ECO:0000256" key="10">
    <source>
        <dbReference type="ARBA" id="ARBA00023136"/>
    </source>
</evidence>
<dbReference type="Proteomes" id="UP000232806">
    <property type="component" value="Chromosome"/>
</dbReference>
<name>A0A2H4VSY6_9EURY</name>
<comment type="similarity">
    <text evidence="2">Belongs to the TMEM175 family.</text>
</comment>
<proteinExistence type="inferred from homology"/>
<evidence type="ECO:0000256" key="6">
    <source>
        <dbReference type="ARBA" id="ARBA00022826"/>
    </source>
</evidence>
<dbReference type="PANTHER" id="PTHR31462">
    <property type="entry name" value="ENDOSOMAL/LYSOSOMAL POTASSIUM CHANNEL TMEM175"/>
    <property type="match status" value="1"/>
</dbReference>
<evidence type="ECO:0000256" key="3">
    <source>
        <dbReference type="ARBA" id="ARBA00022448"/>
    </source>
</evidence>
<evidence type="ECO:0000256" key="4">
    <source>
        <dbReference type="ARBA" id="ARBA00022538"/>
    </source>
</evidence>
<dbReference type="Proteomes" id="UP000232631">
    <property type="component" value="Chromosome"/>
</dbReference>
<feature type="transmembrane region" description="Helical" evidence="13">
    <location>
        <begin position="167"/>
        <end position="185"/>
    </location>
</feature>
<evidence type="ECO:0000256" key="2">
    <source>
        <dbReference type="ARBA" id="ARBA00006920"/>
    </source>
</evidence>
<dbReference type="GeneID" id="35123746"/>
<keyword evidence="9" id="KW-0406">Ion transport</keyword>
<dbReference type="OrthoDB" id="10769at2157"/>
<dbReference type="AlphaFoldDB" id="A0A2H4VSY6"/>
<accession>A0A2H4VSY6</accession>
<comment type="catalytic activity">
    <reaction evidence="12">
        <text>K(+)(in) = K(+)(out)</text>
        <dbReference type="Rhea" id="RHEA:29463"/>
        <dbReference type="ChEBI" id="CHEBI:29103"/>
    </reaction>
</comment>
<keyword evidence="3" id="KW-0813">Transport</keyword>
<organism evidence="15 17">
    <name type="scientific">Methanobacterium subterraneum</name>
    <dbReference type="NCBI Taxonomy" id="59277"/>
    <lineage>
        <taxon>Archaea</taxon>
        <taxon>Methanobacteriati</taxon>
        <taxon>Methanobacteriota</taxon>
        <taxon>Methanomada group</taxon>
        <taxon>Methanobacteria</taxon>
        <taxon>Methanobacteriales</taxon>
        <taxon>Methanobacteriaceae</taxon>
        <taxon>Methanobacterium</taxon>
    </lineage>
</organism>
<dbReference type="EMBL" id="JABBYL010000033">
    <property type="protein sequence ID" value="NMO10100.1"/>
    <property type="molecule type" value="Genomic_DNA"/>
</dbReference>
<gene>
    <name evidence="14" type="ORF">BK007_02265</name>
    <name evidence="15" type="ORF">BK009_11390</name>
    <name evidence="16" type="ORF">HG719_09755</name>
</gene>
<reference evidence="17 18" key="1">
    <citation type="submission" date="2016-10" db="EMBL/GenBank/DDBJ databases">
        <title>Comparative genomics between deep and shallow subseafloor isolates.</title>
        <authorList>
            <person name="Ishii S."/>
            <person name="Miller J.R."/>
            <person name="Sutton G."/>
            <person name="Suzuki S."/>
            <person name="Methe B."/>
            <person name="Inagaki F."/>
            <person name="Imachi H."/>
        </authorList>
    </citation>
    <scope>NUCLEOTIDE SEQUENCE [LARGE SCALE GENOMIC DNA]</scope>
    <source>
        <strain evidence="15 17">A8p</strain>
        <strain evidence="14 18">MO-MB1</strain>
    </source>
</reference>
<keyword evidence="5 13" id="KW-0812">Transmembrane</keyword>
<evidence type="ECO:0000313" key="17">
    <source>
        <dbReference type="Proteomes" id="UP000232631"/>
    </source>
</evidence>
<keyword evidence="17" id="KW-1185">Reference proteome</keyword>